<evidence type="ECO:0000256" key="1">
    <source>
        <dbReference type="SAM" id="SignalP"/>
    </source>
</evidence>
<dbReference type="SUPFAM" id="SSF56436">
    <property type="entry name" value="C-type lectin-like"/>
    <property type="match status" value="1"/>
</dbReference>
<protein>
    <submittedName>
        <fullName evidence="2">Uncharacterized protein</fullName>
    </submittedName>
</protein>
<keyword evidence="1" id="KW-0732">Signal</keyword>
<dbReference type="EMBL" id="OD564504">
    <property type="protein sequence ID" value="CAD7438671.1"/>
    <property type="molecule type" value="Genomic_DNA"/>
</dbReference>
<accession>A0A7R9EPA5</accession>
<dbReference type="InterPro" id="IPR016187">
    <property type="entry name" value="CTDL_fold"/>
</dbReference>
<name>A0A7R9EPA5_9NEOP</name>
<dbReference type="InterPro" id="IPR016186">
    <property type="entry name" value="C-type_lectin-like/link_sf"/>
</dbReference>
<dbReference type="AlphaFoldDB" id="A0A7R9EPA5"/>
<reference evidence="2" key="1">
    <citation type="submission" date="2020-11" db="EMBL/GenBank/DDBJ databases">
        <authorList>
            <person name="Tran Van P."/>
        </authorList>
    </citation>
    <scope>NUCLEOTIDE SEQUENCE</scope>
</reference>
<feature type="signal peptide" evidence="1">
    <location>
        <begin position="1"/>
        <end position="26"/>
    </location>
</feature>
<evidence type="ECO:0000313" key="2">
    <source>
        <dbReference type="EMBL" id="CAD7438671.1"/>
    </source>
</evidence>
<sequence>MYTGLGFELHFLILGSLIYFQSDALSQPFTSVGYAEWMPNEPNDASGNEDCVHIYKIKLQLNDTDESVNMRGPAVLLLVFALVCVHTPSGTSGSTCVTPKSSSMGIAVVSRRNETGHWTAQLNFTHDSDGEKGREKGSGPWLVNFDQTVSVCEEGESVLIVATITCEYLLVTTTTYD</sequence>
<dbReference type="Gene3D" id="3.10.100.10">
    <property type="entry name" value="Mannose-Binding Protein A, subunit A"/>
    <property type="match status" value="1"/>
</dbReference>
<feature type="chain" id="PRO_5031252949" evidence="1">
    <location>
        <begin position="27"/>
        <end position="177"/>
    </location>
</feature>
<organism evidence="2">
    <name type="scientific">Timema bartmani</name>
    <dbReference type="NCBI Taxonomy" id="61472"/>
    <lineage>
        <taxon>Eukaryota</taxon>
        <taxon>Metazoa</taxon>
        <taxon>Ecdysozoa</taxon>
        <taxon>Arthropoda</taxon>
        <taxon>Hexapoda</taxon>
        <taxon>Insecta</taxon>
        <taxon>Pterygota</taxon>
        <taxon>Neoptera</taxon>
        <taxon>Polyneoptera</taxon>
        <taxon>Phasmatodea</taxon>
        <taxon>Timematodea</taxon>
        <taxon>Timematoidea</taxon>
        <taxon>Timematidae</taxon>
        <taxon>Timema</taxon>
    </lineage>
</organism>
<proteinExistence type="predicted"/>
<gene>
    <name evidence="2" type="ORF">TBIB3V08_LOCUS1257</name>
</gene>